<evidence type="ECO:0000313" key="1">
    <source>
        <dbReference type="EMBL" id="MBA0608854.1"/>
    </source>
</evidence>
<keyword evidence="2" id="KW-1185">Reference proteome</keyword>
<proteinExistence type="predicted"/>
<comment type="caution">
    <text evidence="1">The sequence shown here is derived from an EMBL/GenBank/DDBJ whole genome shotgun (WGS) entry which is preliminary data.</text>
</comment>
<reference evidence="1 2" key="1">
    <citation type="journal article" date="2019" name="Genome Biol. Evol.">
        <title>Insights into the evolution of the New World diploid cottons (Gossypium, subgenus Houzingenia) based on genome sequencing.</title>
        <authorList>
            <person name="Grover C.E."/>
            <person name="Arick M.A. 2nd"/>
            <person name="Thrash A."/>
            <person name="Conover J.L."/>
            <person name="Sanders W.S."/>
            <person name="Peterson D.G."/>
            <person name="Frelichowski J.E."/>
            <person name="Scheffler J.A."/>
            <person name="Scheffler B.E."/>
            <person name="Wendel J.F."/>
        </authorList>
    </citation>
    <scope>NUCLEOTIDE SEQUENCE [LARGE SCALE GENOMIC DNA]</scope>
    <source>
        <strain evidence="1">27</strain>
        <tissue evidence="1">Leaf</tissue>
    </source>
</reference>
<protein>
    <submittedName>
        <fullName evidence="1">Uncharacterized protein</fullName>
    </submittedName>
</protein>
<evidence type="ECO:0000313" key="2">
    <source>
        <dbReference type="Proteomes" id="UP000593561"/>
    </source>
</evidence>
<dbReference type="AlphaFoldDB" id="A0A7J8R4W3"/>
<feature type="non-terminal residue" evidence="1">
    <location>
        <position position="1"/>
    </location>
</feature>
<organism evidence="1 2">
    <name type="scientific">Gossypium davidsonii</name>
    <name type="common">Davidson's cotton</name>
    <name type="synonym">Gossypium klotzschianum subsp. davidsonii</name>
    <dbReference type="NCBI Taxonomy" id="34287"/>
    <lineage>
        <taxon>Eukaryota</taxon>
        <taxon>Viridiplantae</taxon>
        <taxon>Streptophyta</taxon>
        <taxon>Embryophyta</taxon>
        <taxon>Tracheophyta</taxon>
        <taxon>Spermatophyta</taxon>
        <taxon>Magnoliopsida</taxon>
        <taxon>eudicotyledons</taxon>
        <taxon>Gunneridae</taxon>
        <taxon>Pentapetalae</taxon>
        <taxon>rosids</taxon>
        <taxon>malvids</taxon>
        <taxon>Malvales</taxon>
        <taxon>Malvaceae</taxon>
        <taxon>Malvoideae</taxon>
        <taxon>Gossypium</taxon>
    </lineage>
</organism>
<gene>
    <name evidence="1" type="ORF">Godav_021023</name>
</gene>
<sequence length="135" mass="15159">SILNYLFYSLNQALLQNPKGETLLIETDTSRSQITIPIAIQWHEINLPDTWKLEGAIDPMTPTLIRNTSLSEFSQHQDGTVELIFNRPQRMPPSHSFEIGSTSTTFRRATKASVSSIPTTFRTNLQGIDNSLNIA</sequence>
<name>A0A7J8R4W3_GOSDV</name>
<accession>A0A7J8R4W3</accession>
<dbReference type="EMBL" id="JABFAC010000003">
    <property type="protein sequence ID" value="MBA0608854.1"/>
    <property type="molecule type" value="Genomic_DNA"/>
</dbReference>
<dbReference type="Proteomes" id="UP000593561">
    <property type="component" value="Unassembled WGS sequence"/>
</dbReference>